<dbReference type="AlphaFoldDB" id="A0AAU9IW60"/>
<protein>
    <submittedName>
        <fullName evidence="1">Uncharacterized protein</fullName>
    </submittedName>
</protein>
<organism evidence="1 2">
    <name type="scientific">Blepharisma stoltei</name>
    <dbReference type="NCBI Taxonomy" id="1481888"/>
    <lineage>
        <taxon>Eukaryota</taxon>
        <taxon>Sar</taxon>
        <taxon>Alveolata</taxon>
        <taxon>Ciliophora</taxon>
        <taxon>Postciliodesmatophora</taxon>
        <taxon>Heterotrichea</taxon>
        <taxon>Heterotrichida</taxon>
        <taxon>Blepharismidae</taxon>
        <taxon>Blepharisma</taxon>
    </lineage>
</organism>
<keyword evidence="2" id="KW-1185">Reference proteome</keyword>
<evidence type="ECO:0000313" key="2">
    <source>
        <dbReference type="Proteomes" id="UP001162131"/>
    </source>
</evidence>
<dbReference type="Proteomes" id="UP001162131">
    <property type="component" value="Unassembled WGS sequence"/>
</dbReference>
<name>A0AAU9IW60_9CILI</name>
<comment type="caution">
    <text evidence="1">The sequence shown here is derived from an EMBL/GenBank/DDBJ whole genome shotgun (WGS) entry which is preliminary data.</text>
</comment>
<evidence type="ECO:0000313" key="1">
    <source>
        <dbReference type="EMBL" id="CAG9317349.1"/>
    </source>
</evidence>
<reference evidence="1" key="1">
    <citation type="submission" date="2021-09" db="EMBL/GenBank/DDBJ databases">
        <authorList>
            <consortium name="AG Swart"/>
            <person name="Singh M."/>
            <person name="Singh A."/>
            <person name="Seah K."/>
            <person name="Emmerich C."/>
        </authorList>
    </citation>
    <scope>NUCLEOTIDE SEQUENCE</scope>
    <source>
        <strain evidence="1">ATCC30299</strain>
    </source>
</reference>
<gene>
    <name evidence="1" type="ORF">BSTOLATCC_MIC18601</name>
</gene>
<sequence>MEKKASFAYSKSVSLKRSDFILPLFKRKVWDKESETTRVYNWSTSIPDRWIEIKGRGHFKHVSETSNIKNTLDFLVSSQKYINKISAPALEKYQSLTEHKAPKIIKPKTSKPSKKSIFGFPKTPKKPLDAENIPAKPIHMKSSFTAHHWPNKRISNSLKPKYTMKSQCFQFEDFVLKESESYPDLKQFRDKYTITNFALPNGLTTVHKENEENEGKNPNVVNNPSLEEFLKRFDRKDTSIEAPKERRGVNGWKLTRGSLKSYRKGRSSSMPRLDSER</sequence>
<accession>A0AAU9IW60</accession>
<dbReference type="EMBL" id="CAJZBQ010000018">
    <property type="protein sequence ID" value="CAG9317349.1"/>
    <property type="molecule type" value="Genomic_DNA"/>
</dbReference>
<proteinExistence type="predicted"/>